<dbReference type="PANTHER" id="PTHR10196">
    <property type="entry name" value="SUGAR KINASE"/>
    <property type="match status" value="1"/>
</dbReference>
<evidence type="ECO:0000313" key="6">
    <source>
        <dbReference type="WBParaSite" id="PTRK_0001592200.1"/>
    </source>
</evidence>
<dbReference type="CDD" id="cd07777">
    <property type="entry name" value="ASKHA_NBD_FGGY_SHK"/>
    <property type="match status" value="1"/>
</dbReference>
<dbReference type="Gene3D" id="3.30.420.40">
    <property type="match status" value="2"/>
</dbReference>
<dbReference type="AlphaFoldDB" id="A0A0N5A2Q7"/>
<comment type="similarity">
    <text evidence="1">Belongs to the FGGY kinase family.</text>
</comment>
<dbReference type="InterPro" id="IPR018484">
    <property type="entry name" value="FGGY_N"/>
</dbReference>
<keyword evidence="5" id="KW-1185">Reference proteome</keyword>
<dbReference type="GO" id="GO:0050277">
    <property type="term" value="F:sedoheptulokinase activity"/>
    <property type="evidence" value="ECO:0007669"/>
    <property type="project" value="TreeGrafter"/>
</dbReference>
<evidence type="ECO:0000256" key="2">
    <source>
        <dbReference type="ARBA" id="ARBA00022679"/>
    </source>
</evidence>
<proteinExistence type="inferred from homology"/>
<evidence type="ECO:0000256" key="3">
    <source>
        <dbReference type="ARBA" id="ARBA00022777"/>
    </source>
</evidence>
<dbReference type="GO" id="GO:0006071">
    <property type="term" value="P:glycerol metabolic process"/>
    <property type="evidence" value="ECO:0007669"/>
    <property type="project" value="TreeGrafter"/>
</dbReference>
<dbReference type="SUPFAM" id="SSF53067">
    <property type="entry name" value="Actin-like ATPase domain"/>
    <property type="match status" value="1"/>
</dbReference>
<keyword evidence="3" id="KW-0418">Kinase</keyword>
<name>A0A0N5A2Q7_PARTI</name>
<dbReference type="Pfam" id="PF00370">
    <property type="entry name" value="FGGY_N"/>
    <property type="match status" value="1"/>
</dbReference>
<dbReference type="WBParaSite" id="PTRK_0001592200.1">
    <property type="protein sequence ID" value="PTRK_0001592200.1"/>
    <property type="gene ID" value="PTRK_0001592200"/>
</dbReference>
<organism evidence="5 6">
    <name type="scientific">Parastrongyloides trichosuri</name>
    <name type="common">Possum-specific nematode worm</name>
    <dbReference type="NCBI Taxonomy" id="131310"/>
    <lineage>
        <taxon>Eukaryota</taxon>
        <taxon>Metazoa</taxon>
        <taxon>Ecdysozoa</taxon>
        <taxon>Nematoda</taxon>
        <taxon>Chromadorea</taxon>
        <taxon>Rhabditida</taxon>
        <taxon>Tylenchina</taxon>
        <taxon>Panagrolaimomorpha</taxon>
        <taxon>Strongyloidoidea</taxon>
        <taxon>Strongyloididae</taxon>
        <taxon>Parastrongyloides</taxon>
    </lineage>
</organism>
<dbReference type="PANTHER" id="PTHR10196:SF67">
    <property type="entry name" value="SEDOHEPTULOKINASE"/>
    <property type="match status" value="1"/>
</dbReference>
<dbReference type="Proteomes" id="UP000038045">
    <property type="component" value="Unplaced"/>
</dbReference>
<reference evidence="6" key="1">
    <citation type="submission" date="2017-02" db="UniProtKB">
        <authorList>
            <consortium name="WormBaseParasite"/>
        </authorList>
    </citation>
    <scope>IDENTIFICATION</scope>
</reference>
<dbReference type="STRING" id="131310.A0A0N5A2Q7"/>
<protein>
    <submittedName>
        <fullName evidence="6">FGGY_N domain-containing protein</fullName>
    </submittedName>
</protein>
<dbReference type="InterPro" id="IPR043129">
    <property type="entry name" value="ATPase_NBD"/>
</dbReference>
<evidence type="ECO:0000313" key="5">
    <source>
        <dbReference type="Proteomes" id="UP000038045"/>
    </source>
</evidence>
<feature type="domain" description="Carbohydrate kinase FGGY N-terminal" evidence="4">
    <location>
        <begin position="1"/>
        <end position="245"/>
    </location>
</feature>
<accession>A0A0N5A2Q7</accession>
<evidence type="ECO:0000256" key="1">
    <source>
        <dbReference type="ARBA" id="ARBA00009156"/>
    </source>
</evidence>
<evidence type="ECO:0000259" key="4">
    <source>
        <dbReference type="Pfam" id="PF00370"/>
    </source>
</evidence>
<keyword evidence="2" id="KW-0808">Transferase</keyword>
<dbReference type="GO" id="GO:0005829">
    <property type="term" value="C:cytosol"/>
    <property type="evidence" value="ECO:0007669"/>
    <property type="project" value="TreeGrafter"/>
</dbReference>
<sequence length="470" mass="53013">MNIGIDVGTTSIKVVVIDIKNKKSTSISRNHDSTISNLPSPYHEQDPKKIIETIVSLLNDINQFINEGDVMSIRICGQMHGIMLWDSNISRDLEICSNLITWMDGRCDDNFIKNIYSGNYIVSKGFGFVSLLWLVKNNFNYVKSFNRCGTIMDFVCCYLSNDFNNVSVTDQNAYSWGFFNRDKNEFDKEILTKLFPVSFFDNIIKLPSVTSSDKMIGVTRNSIKNIGLKENIKIMASLGDLQASLSVTKLNTSTAFIIIGTSGQISFILKDDDKVIEKLKNNKKIMRNIFIQNYSAWTGALMNGGNSLSSVVKLICNLYSQLVSKKENINEDEMWDKLLNINPNIQEVLKNKLSVDQLFIPERAEKAKNNIKGLIISGLMEDTGIDEIFPAIAYKIIHNMHEIISSSLLASLGISRIILIGKGTTPLFKSFIEHFYNNQHIVDTNNDTFGNIYLDAAFGSSIYDYNILNH</sequence>